<dbReference type="Gene3D" id="1.10.1200.20">
    <property type="entry name" value="Colicin E immunity protein"/>
    <property type="match status" value="1"/>
</dbReference>
<keyword evidence="2" id="KW-1185">Reference proteome</keyword>
<dbReference type="EMBL" id="BAABDQ010000036">
    <property type="protein sequence ID" value="GAA3601150.1"/>
    <property type="molecule type" value="Genomic_DNA"/>
</dbReference>
<dbReference type="Proteomes" id="UP001500630">
    <property type="component" value="Unassembled WGS sequence"/>
</dbReference>
<name>A0ABP6Z7U3_9ACTN</name>
<dbReference type="SUPFAM" id="SSF47345">
    <property type="entry name" value="Colicin E immunity proteins"/>
    <property type="match status" value="1"/>
</dbReference>
<sequence length="152" mass="17447">MDLRPELLPLPVSHERLEQLSGQIGRIAELMETGRLMEAREAVAAFNLQTGHSYEPSDFAAYWESQRLEDFSRDAARPERPRVSDVTREELAEIVRRIMEADPDSDYYLRLLEANVLHPRVSDLIFWPPEELQDATAEEIVEAALGYRPIAL</sequence>
<reference evidence="2" key="1">
    <citation type="journal article" date="2019" name="Int. J. Syst. Evol. Microbiol.">
        <title>The Global Catalogue of Microorganisms (GCM) 10K type strain sequencing project: providing services to taxonomists for standard genome sequencing and annotation.</title>
        <authorList>
            <consortium name="The Broad Institute Genomics Platform"/>
            <consortium name="The Broad Institute Genome Sequencing Center for Infectious Disease"/>
            <person name="Wu L."/>
            <person name="Ma J."/>
        </authorList>
    </citation>
    <scope>NUCLEOTIDE SEQUENCE [LARGE SCALE GENOMIC DNA]</scope>
    <source>
        <strain evidence="2">JCM 17326</strain>
    </source>
</reference>
<proteinExistence type="predicted"/>
<evidence type="ECO:0000313" key="1">
    <source>
        <dbReference type="EMBL" id="GAA3601150.1"/>
    </source>
</evidence>
<organism evidence="1 2">
    <name type="scientific">Nonomuraea rosea</name>
    <dbReference type="NCBI Taxonomy" id="638574"/>
    <lineage>
        <taxon>Bacteria</taxon>
        <taxon>Bacillati</taxon>
        <taxon>Actinomycetota</taxon>
        <taxon>Actinomycetes</taxon>
        <taxon>Streptosporangiales</taxon>
        <taxon>Streptosporangiaceae</taxon>
        <taxon>Nonomuraea</taxon>
    </lineage>
</organism>
<evidence type="ECO:0000313" key="2">
    <source>
        <dbReference type="Proteomes" id="UP001500630"/>
    </source>
</evidence>
<accession>A0ABP6Z7U3</accession>
<protein>
    <submittedName>
        <fullName evidence="1">Uncharacterized protein</fullName>
    </submittedName>
</protein>
<dbReference type="RefSeq" id="WP_345573235.1">
    <property type="nucleotide sequence ID" value="NZ_BAABDQ010000036.1"/>
</dbReference>
<comment type="caution">
    <text evidence="1">The sequence shown here is derived from an EMBL/GenBank/DDBJ whole genome shotgun (WGS) entry which is preliminary data.</text>
</comment>
<gene>
    <name evidence="1" type="ORF">GCM10022419_101700</name>
</gene>
<dbReference type="InterPro" id="IPR035900">
    <property type="entry name" value="Colicin_E_sf"/>
</dbReference>